<dbReference type="InterPro" id="IPR036514">
    <property type="entry name" value="SGNH_hydro_sf"/>
</dbReference>
<dbReference type="GO" id="GO:0016787">
    <property type="term" value="F:hydrolase activity"/>
    <property type="evidence" value="ECO:0007669"/>
    <property type="project" value="UniProtKB-KW"/>
</dbReference>
<evidence type="ECO:0000256" key="1">
    <source>
        <dbReference type="SAM" id="SignalP"/>
    </source>
</evidence>
<dbReference type="InterPro" id="IPR013830">
    <property type="entry name" value="SGNH_hydro"/>
</dbReference>
<evidence type="ECO:0000313" key="4">
    <source>
        <dbReference type="Proteomes" id="UP001183388"/>
    </source>
</evidence>
<evidence type="ECO:0000259" key="2">
    <source>
        <dbReference type="Pfam" id="PF13472"/>
    </source>
</evidence>
<sequence length="285" mass="29031">MRLPLRRSRLAALVLGLAGLAGGLVAAPAGAEEPADARLGRYVALGDSYASLGSTADNYTDPVTGCVRSTDNYPSLLAERLRPTEFTDATCAGAVTGGVLASQVGSLTPDTDLVTLTIGGNDIGFGSIVAACGTDSLLNPLGSPCESRYTEGGTDRLAETIDATADEIDAVLAAIEERAPGAEVVVVGYLRILPPALGCWPFVPISVGDVPYLNGVQRHLNDMLGARAQAAGATFVNPGEVRGHDACALPWKKWVEGPFPVAGGSPVHPTAAGQAAVARMVAGAL</sequence>
<gene>
    <name evidence="3" type="ORF">RM780_18395</name>
</gene>
<dbReference type="Proteomes" id="UP001183388">
    <property type="component" value="Unassembled WGS sequence"/>
</dbReference>
<keyword evidence="3" id="KW-0378">Hydrolase</keyword>
<dbReference type="RefSeq" id="WP_311631865.1">
    <property type="nucleotide sequence ID" value="NZ_JAVREN010000028.1"/>
</dbReference>
<feature type="signal peptide" evidence="1">
    <location>
        <begin position="1"/>
        <end position="26"/>
    </location>
</feature>
<name>A0ABU2LBF5_9ACTN</name>
<dbReference type="EC" id="3.1.-.-" evidence="3"/>
<reference evidence="4" key="1">
    <citation type="submission" date="2023-07" db="EMBL/GenBank/DDBJ databases">
        <title>30 novel species of actinomycetes from the DSMZ collection.</title>
        <authorList>
            <person name="Nouioui I."/>
        </authorList>
    </citation>
    <scope>NUCLEOTIDE SEQUENCE [LARGE SCALE GENOMIC DNA]</scope>
    <source>
        <strain evidence="4">DSM 44917</strain>
    </source>
</reference>
<dbReference type="Gene3D" id="3.40.50.1110">
    <property type="entry name" value="SGNH hydrolase"/>
    <property type="match status" value="1"/>
</dbReference>
<dbReference type="PANTHER" id="PTHR37981">
    <property type="entry name" value="LIPASE 2"/>
    <property type="match status" value="1"/>
</dbReference>
<dbReference type="EMBL" id="JAVREN010000028">
    <property type="protein sequence ID" value="MDT0308916.1"/>
    <property type="molecule type" value="Genomic_DNA"/>
</dbReference>
<comment type="caution">
    <text evidence="3">The sequence shown here is derived from an EMBL/GenBank/DDBJ whole genome shotgun (WGS) entry which is preliminary data.</text>
</comment>
<feature type="chain" id="PRO_5045763836" evidence="1">
    <location>
        <begin position="27"/>
        <end position="285"/>
    </location>
</feature>
<dbReference type="SUPFAM" id="SSF52266">
    <property type="entry name" value="SGNH hydrolase"/>
    <property type="match status" value="1"/>
</dbReference>
<accession>A0ABU2LBF5</accession>
<evidence type="ECO:0000313" key="3">
    <source>
        <dbReference type="EMBL" id="MDT0308916.1"/>
    </source>
</evidence>
<dbReference type="InterPro" id="IPR037460">
    <property type="entry name" value="SEST-like"/>
</dbReference>
<organism evidence="3 4">
    <name type="scientific">Streptomyces boetiae</name>
    <dbReference type="NCBI Taxonomy" id="3075541"/>
    <lineage>
        <taxon>Bacteria</taxon>
        <taxon>Bacillati</taxon>
        <taxon>Actinomycetota</taxon>
        <taxon>Actinomycetes</taxon>
        <taxon>Kitasatosporales</taxon>
        <taxon>Streptomycetaceae</taxon>
        <taxon>Streptomyces</taxon>
    </lineage>
</organism>
<protein>
    <submittedName>
        <fullName evidence="3">SGNH/GDSL hydrolase family protein</fullName>
        <ecNumber evidence="3">3.1.-.-</ecNumber>
    </submittedName>
</protein>
<dbReference type="Pfam" id="PF13472">
    <property type="entry name" value="Lipase_GDSL_2"/>
    <property type="match status" value="1"/>
</dbReference>
<feature type="domain" description="SGNH hydrolase-type esterase" evidence="2">
    <location>
        <begin position="44"/>
        <end position="276"/>
    </location>
</feature>
<proteinExistence type="predicted"/>
<keyword evidence="4" id="KW-1185">Reference proteome</keyword>
<dbReference type="CDD" id="cd01823">
    <property type="entry name" value="SEST_like"/>
    <property type="match status" value="1"/>
</dbReference>
<dbReference type="PANTHER" id="PTHR37981:SF1">
    <property type="entry name" value="SGNH HYDROLASE-TYPE ESTERASE DOMAIN-CONTAINING PROTEIN"/>
    <property type="match status" value="1"/>
</dbReference>
<keyword evidence="1" id="KW-0732">Signal</keyword>